<dbReference type="AlphaFoldDB" id="A0A8T6QJ91"/>
<organism evidence="2 3">
    <name type="scientific">Escherichia coli</name>
    <dbReference type="NCBI Taxonomy" id="562"/>
    <lineage>
        <taxon>Bacteria</taxon>
        <taxon>Pseudomonadati</taxon>
        <taxon>Pseudomonadota</taxon>
        <taxon>Gammaproteobacteria</taxon>
        <taxon>Enterobacterales</taxon>
        <taxon>Enterobacteriaceae</taxon>
        <taxon>Escherichia</taxon>
    </lineage>
</organism>
<dbReference type="Proteomes" id="UP000471360">
    <property type="component" value="Unassembled WGS sequence"/>
</dbReference>
<feature type="non-terminal residue" evidence="2">
    <location>
        <position position="53"/>
    </location>
</feature>
<evidence type="ECO:0000313" key="3">
    <source>
        <dbReference type="Proteomes" id="UP000471360"/>
    </source>
</evidence>
<evidence type="ECO:0000256" key="1">
    <source>
        <dbReference type="SAM" id="MobiDB-lite"/>
    </source>
</evidence>
<protein>
    <submittedName>
        <fullName evidence="2">Type VI secretion system contractile sheath large subunit</fullName>
    </submittedName>
</protein>
<gene>
    <name evidence="2" type="ORF">G3W53_31955</name>
</gene>
<name>A0A8T6QJ91_ECOLX</name>
<reference evidence="2 3" key="1">
    <citation type="submission" date="2020-02" db="EMBL/GenBank/DDBJ databases">
        <authorList>
            <person name="Subbiah M."/>
            <person name="Call D."/>
        </authorList>
    </citation>
    <scope>NUCLEOTIDE SEQUENCE [LARGE SCALE GENOMIC DNA]</scope>
    <source>
        <strain evidence="2 3">8375wB1</strain>
    </source>
</reference>
<proteinExistence type="predicted"/>
<sequence>MSLQEEELVSSHAGQPEQASSLLDQIMAQTRIQPGSEGYDVARQGVTAFIASV</sequence>
<evidence type="ECO:0000313" key="2">
    <source>
        <dbReference type="EMBL" id="NEN74522.1"/>
    </source>
</evidence>
<dbReference type="EMBL" id="JAAGYP010000890">
    <property type="protein sequence ID" value="NEN74522.1"/>
    <property type="molecule type" value="Genomic_DNA"/>
</dbReference>
<accession>A0A8T6QJ91</accession>
<feature type="region of interest" description="Disordered" evidence="1">
    <location>
        <begin position="1"/>
        <end position="22"/>
    </location>
</feature>
<comment type="caution">
    <text evidence="2">The sequence shown here is derived from an EMBL/GenBank/DDBJ whole genome shotgun (WGS) entry which is preliminary data.</text>
</comment>